<comment type="caution">
    <text evidence="2">The sequence shown here is derived from an EMBL/GenBank/DDBJ whole genome shotgun (WGS) entry which is preliminary data.</text>
</comment>
<name>A0A9D3WVX6_9SAUR</name>
<protein>
    <submittedName>
        <fullName evidence="2">Uncharacterized protein</fullName>
    </submittedName>
</protein>
<evidence type="ECO:0000313" key="3">
    <source>
        <dbReference type="Proteomes" id="UP000827986"/>
    </source>
</evidence>
<organism evidence="2 3">
    <name type="scientific">Mauremys mutica</name>
    <name type="common">yellowpond turtle</name>
    <dbReference type="NCBI Taxonomy" id="74926"/>
    <lineage>
        <taxon>Eukaryota</taxon>
        <taxon>Metazoa</taxon>
        <taxon>Chordata</taxon>
        <taxon>Craniata</taxon>
        <taxon>Vertebrata</taxon>
        <taxon>Euteleostomi</taxon>
        <taxon>Archelosauria</taxon>
        <taxon>Testudinata</taxon>
        <taxon>Testudines</taxon>
        <taxon>Cryptodira</taxon>
        <taxon>Durocryptodira</taxon>
        <taxon>Testudinoidea</taxon>
        <taxon>Geoemydidae</taxon>
        <taxon>Geoemydinae</taxon>
        <taxon>Mauremys</taxon>
    </lineage>
</organism>
<keyword evidence="3" id="KW-1185">Reference proteome</keyword>
<evidence type="ECO:0000256" key="1">
    <source>
        <dbReference type="SAM" id="MobiDB-lite"/>
    </source>
</evidence>
<feature type="region of interest" description="Disordered" evidence="1">
    <location>
        <begin position="1"/>
        <end position="104"/>
    </location>
</feature>
<sequence length="104" mass="10986">MCVCTTLPRDPALNQHRPPTLGPKTRFSEEHWLRPAAGSAQATWDQAPEASGGGEGACARVTQEIRSLRQAGGGGQSGPCGFSCQSPSPWSRFEVMAGDSSSRQ</sequence>
<dbReference type="EMBL" id="JAHDVG010000486">
    <property type="protein sequence ID" value="KAH1167643.1"/>
    <property type="molecule type" value="Genomic_DNA"/>
</dbReference>
<reference evidence="2" key="1">
    <citation type="submission" date="2021-09" db="EMBL/GenBank/DDBJ databases">
        <title>The genome of Mauremys mutica provides insights into the evolution of semi-aquatic lifestyle.</title>
        <authorList>
            <person name="Gong S."/>
            <person name="Gao Y."/>
        </authorList>
    </citation>
    <scope>NUCLEOTIDE SEQUENCE</scope>
    <source>
        <strain evidence="2">MM-2020</strain>
        <tissue evidence="2">Muscle</tissue>
    </source>
</reference>
<gene>
    <name evidence="2" type="ORF">KIL84_003126</name>
</gene>
<dbReference type="Proteomes" id="UP000827986">
    <property type="component" value="Unassembled WGS sequence"/>
</dbReference>
<accession>A0A9D3WVX6</accession>
<dbReference type="AlphaFoldDB" id="A0A9D3WVX6"/>
<proteinExistence type="predicted"/>
<evidence type="ECO:0000313" key="2">
    <source>
        <dbReference type="EMBL" id="KAH1167643.1"/>
    </source>
</evidence>